<organism evidence="2">
    <name type="scientific">Oryza meridionalis</name>
    <dbReference type="NCBI Taxonomy" id="40149"/>
    <lineage>
        <taxon>Eukaryota</taxon>
        <taxon>Viridiplantae</taxon>
        <taxon>Streptophyta</taxon>
        <taxon>Embryophyta</taxon>
        <taxon>Tracheophyta</taxon>
        <taxon>Spermatophyta</taxon>
        <taxon>Magnoliopsida</taxon>
        <taxon>Liliopsida</taxon>
        <taxon>Poales</taxon>
        <taxon>Poaceae</taxon>
        <taxon>BOP clade</taxon>
        <taxon>Oryzoideae</taxon>
        <taxon>Oryzeae</taxon>
        <taxon>Oryzinae</taxon>
        <taxon>Oryza</taxon>
    </lineage>
</organism>
<evidence type="ECO:0000313" key="3">
    <source>
        <dbReference type="Proteomes" id="UP000008021"/>
    </source>
</evidence>
<dbReference type="STRING" id="40149.A0A0E0EWI8"/>
<reference evidence="2" key="2">
    <citation type="submission" date="2018-05" db="EMBL/GenBank/DDBJ databases">
        <title>OmerRS3 (Oryza meridionalis Reference Sequence Version 3).</title>
        <authorList>
            <person name="Zhang J."/>
            <person name="Kudrna D."/>
            <person name="Lee S."/>
            <person name="Talag J."/>
            <person name="Welchert J."/>
            <person name="Wing R.A."/>
        </authorList>
    </citation>
    <scope>NUCLEOTIDE SEQUENCE [LARGE SCALE GENOMIC DNA]</scope>
    <source>
        <strain evidence="2">cv. OR44</strain>
    </source>
</reference>
<accession>A0A0E0EWI8</accession>
<evidence type="ECO:0000256" key="1">
    <source>
        <dbReference type="SAM" id="MobiDB-lite"/>
    </source>
</evidence>
<feature type="compositionally biased region" description="Polar residues" evidence="1">
    <location>
        <begin position="78"/>
        <end position="95"/>
    </location>
</feature>
<dbReference type="Proteomes" id="UP000008021">
    <property type="component" value="Chromosome 10"/>
</dbReference>
<feature type="region of interest" description="Disordered" evidence="1">
    <location>
        <begin position="161"/>
        <end position="186"/>
    </location>
</feature>
<dbReference type="AlphaFoldDB" id="A0A0E0EWI8"/>
<name>A0A0E0EWI8_9ORYZ</name>
<evidence type="ECO:0000313" key="2">
    <source>
        <dbReference type="EnsemblPlants" id="OMERI10G03970.1"/>
    </source>
</evidence>
<dbReference type="EnsemblPlants" id="OMERI10G03970.1">
    <property type="protein sequence ID" value="OMERI10G03970.1"/>
    <property type="gene ID" value="OMERI10G03970"/>
</dbReference>
<reference evidence="2" key="1">
    <citation type="submission" date="2015-04" db="UniProtKB">
        <authorList>
            <consortium name="EnsemblPlants"/>
        </authorList>
    </citation>
    <scope>IDENTIFICATION</scope>
</reference>
<protein>
    <submittedName>
        <fullName evidence="2">Uncharacterized protein</fullName>
    </submittedName>
</protein>
<feature type="compositionally biased region" description="Basic and acidic residues" evidence="1">
    <location>
        <begin position="40"/>
        <end position="49"/>
    </location>
</feature>
<feature type="region of interest" description="Disordered" evidence="1">
    <location>
        <begin position="1"/>
        <end position="102"/>
    </location>
</feature>
<proteinExistence type="predicted"/>
<dbReference type="Gramene" id="OMERI10G03970.1">
    <property type="protein sequence ID" value="OMERI10G03970.1"/>
    <property type="gene ID" value="OMERI10G03970"/>
</dbReference>
<keyword evidence="3" id="KW-1185">Reference proteome</keyword>
<sequence>MDIKIRVMLSGPQSFVGATHSQRHTSLSSRRGGESGGGDSPRRREEAKSRSPRLQPGSAGVRSTAPSAEISLRGWGESGSTDSSRLQRESNSCNKAKSRTKSCSHVASEHVVASSPTVVETGLEFAKVDREAPAPRAAALGKAPTVVLCSSGKDTLNRRAVAESRGPTRAMAPKAPNDVKGDNMNP</sequence>
<feature type="compositionally biased region" description="Basic and acidic residues" evidence="1">
    <location>
        <begin position="177"/>
        <end position="186"/>
    </location>
</feature>